<dbReference type="InterPro" id="IPR000838">
    <property type="entry name" value="RNA_pol_sigma70_ECF_CS"/>
</dbReference>
<dbReference type="GO" id="GO:0016987">
    <property type="term" value="F:sigma factor activity"/>
    <property type="evidence" value="ECO:0007669"/>
    <property type="project" value="UniProtKB-KW"/>
</dbReference>
<dbReference type="Gene3D" id="1.10.10.10">
    <property type="entry name" value="Winged helix-like DNA-binding domain superfamily/Winged helix DNA-binding domain"/>
    <property type="match status" value="1"/>
</dbReference>
<organism evidence="9 10">
    <name type="scientific">Enhygromyxa salina</name>
    <dbReference type="NCBI Taxonomy" id="215803"/>
    <lineage>
        <taxon>Bacteria</taxon>
        <taxon>Pseudomonadati</taxon>
        <taxon>Myxococcota</taxon>
        <taxon>Polyangia</taxon>
        <taxon>Nannocystales</taxon>
        <taxon>Nannocystaceae</taxon>
        <taxon>Enhygromyxa</taxon>
    </lineage>
</organism>
<evidence type="ECO:0000256" key="4">
    <source>
        <dbReference type="ARBA" id="ARBA00023125"/>
    </source>
</evidence>
<dbReference type="RefSeq" id="WP_106092153.1">
    <property type="nucleotide sequence ID" value="NZ_PVNL01000107.1"/>
</dbReference>
<dbReference type="InterPro" id="IPR036388">
    <property type="entry name" value="WH-like_DNA-bd_sf"/>
</dbReference>
<dbReference type="Gene3D" id="1.10.1740.10">
    <property type="match status" value="1"/>
</dbReference>
<dbReference type="PROSITE" id="PS01063">
    <property type="entry name" value="SIGMA70_ECF"/>
    <property type="match status" value="1"/>
</dbReference>
<dbReference type="NCBIfam" id="TIGR02937">
    <property type="entry name" value="sigma70-ECF"/>
    <property type="match status" value="1"/>
</dbReference>
<dbReference type="AlphaFoldDB" id="A0A2S9YFA3"/>
<evidence type="ECO:0000313" key="10">
    <source>
        <dbReference type="Proteomes" id="UP000238823"/>
    </source>
</evidence>
<proteinExistence type="inferred from homology"/>
<gene>
    <name evidence="9" type="primary">ylaC_1</name>
    <name evidence="9" type="ORF">ENSA7_52640</name>
</gene>
<dbReference type="OrthoDB" id="5507391at2"/>
<dbReference type="SUPFAM" id="SSF88659">
    <property type="entry name" value="Sigma3 and sigma4 domains of RNA polymerase sigma factors"/>
    <property type="match status" value="1"/>
</dbReference>
<accession>A0A2S9YFA3</accession>
<dbReference type="Pfam" id="PF04542">
    <property type="entry name" value="Sigma70_r2"/>
    <property type="match status" value="1"/>
</dbReference>
<dbReference type="InterPro" id="IPR013249">
    <property type="entry name" value="RNA_pol_sigma70_r4_t2"/>
</dbReference>
<dbReference type="InterPro" id="IPR007627">
    <property type="entry name" value="RNA_pol_sigma70_r2"/>
</dbReference>
<sequence length="214" mass="23845">MSDDLALMDAWKRGDTSAGKDLFERHFDCVFRFLSRKIDHGAEDLVQQTFVKAIESAARFRGDCGMRSYLLAIARNLLIDHFRARAGDRFNPEVDSLVDVGVSPSTWIARQQDNKVLLATLRQLPLSAQTILELYYWEGLAGEEIAVVLGISPHTVRSRLVRARAKLRTLLGEFEDKVVDSTATELSEWAARLAALRAASAPNSSEDLDAEPNV</sequence>
<dbReference type="EMBL" id="PVNL01000107">
    <property type="protein sequence ID" value="PRQ03797.1"/>
    <property type="molecule type" value="Genomic_DNA"/>
</dbReference>
<dbReference type="CDD" id="cd06171">
    <property type="entry name" value="Sigma70_r4"/>
    <property type="match status" value="1"/>
</dbReference>
<dbReference type="GO" id="GO:0003677">
    <property type="term" value="F:DNA binding"/>
    <property type="evidence" value="ECO:0007669"/>
    <property type="project" value="UniProtKB-KW"/>
</dbReference>
<evidence type="ECO:0000256" key="6">
    <source>
        <dbReference type="RuleBase" id="RU000716"/>
    </source>
</evidence>
<dbReference type="SUPFAM" id="SSF88946">
    <property type="entry name" value="Sigma2 domain of RNA polymerase sigma factors"/>
    <property type="match status" value="1"/>
</dbReference>
<evidence type="ECO:0000313" key="9">
    <source>
        <dbReference type="EMBL" id="PRQ03797.1"/>
    </source>
</evidence>
<dbReference type="GO" id="GO:0006352">
    <property type="term" value="P:DNA-templated transcription initiation"/>
    <property type="evidence" value="ECO:0007669"/>
    <property type="project" value="InterPro"/>
</dbReference>
<reference evidence="9 10" key="1">
    <citation type="submission" date="2018-03" db="EMBL/GenBank/DDBJ databases">
        <title>Draft Genome Sequences of the Obligatory Marine Myxobacteria Enhygromyxa salina SWB007.</title>
        <authorList>
            <person name="Poehlein A."/>
            <person name="Moghaddam J.A."/>
            <person name="Harms H."/>
            <person name="Alanjari M."/>
            <person name="Koenig G.M."/>
            <person name="Daniel R."/>
            <person name="Schaeberle T.F."/>
        </authorList>
    </citation>
    <scope>NUCLEOTIDE SEQUENCE [LARGE SCALE GENOMIC DNA]</scope>
    <source>
        <strain evidence="9 10">SWB007</strain>
    </source>
</reference>
<dbReference type="InterPro" id="IPR039425">
    <property type="entry name" value="RNA_pol_sigma-70-like"/>
</dbReference>
<evidence type="ECO:0000256" key="1">
    <source>
        <dbReference type="ARBA" id="ARBA00010641"/>
    </source>
</evidence>
<dbReference type="InterPro" id="IPR014284">
    <property type="entry name" value="RNA_pol_sigma-70_dom"/>
</dbReference>
<evidence type="ECO:0000259" key="8">
    <source>
        <dbReference type="Pfam" id="PF08281"/>
    </source>
</evidence>
<dbReference type="InterPro" id="IPR013324">
    <property type="entry name" value="RNA_pol_sigma_r3/r4-like"/>
</dbReference>
<keyword evidence="3 6" id="KW-0731">Sigma factor</keyword>
<dbReference type="InterPro" id="IPR013325">
    <property type="entry name" value="RNA_pol_sigma_r2"/>
</dbReference>
<evidence type="ECO:0000259" key="7">
    <source>
        <dbReference type="Pfam" id="PF04542"/>
    </source>
</evidence>
<dbReference type="PANTHER" id="PTHR43133:SF8">
    <property type="entry name" value="RNA POLYMERASE SIGMA FACTOR HI_1459-RELATED"/>
    <property type="match status" value="1"/>
</dbReference>
<feature type="domain" description="RNA polymerase sigma factor 70 region 4 type 2" evidence="8">
    <location>
        <begin position="117"/>
        <end position="167"/>
    </location>
</feature>
<keyword evidence="4 6" id="KW-0238">DNA-binding</keyword>
<evidence type="ECO:0000256" key="2">
    <source>
        <dbReference type="ARBA" id="ARBA00023015"/>
    </source>
</evidence>
<protein>
    <recommendedName>
        <fullName evidence="6">RNA polymerase sigma factor</fullName>
    </recommendedName>
</protein>
<keyword evidence="2 6" id="KW-0805">Transcription regulation</keyword>
<dbReference type="Proteomes" id="UP000238823">
    <property type="component" value="Unassembled WGS sequence"/>
</dbReference>
<comment type="caution">
    <text evidence="9">The sequence shown here is derived from an EMBL/GenBank/DDBJ whole genome shotgun (WGS) entry which is preliminary data.</text>
</comment>
<comment type="similarity">
    <text evidence="1 6">Belongs to the sigma-70 factor family. ECF subfamily.</text>
</comment>
<name>A0A2S9YFA3_9BACT</name>
<dbReference type="Pfam" id="PF08281">
    <property type="entry name" value="Sigma70_r4_2"/>
    <property type="match status" value="1"/>
</dbReference>
<dbReference type="PANTHER" id="PTHR43133">
    <property type="entry name" value="RNA POLYMERASE ECF-TYPE SIGMA FACTO"/>
    <property type="match status" value="1"/>
</dbReference>
<keyword evidence="5 6" id="KW-0804">Transcription</keyword>
<evidence type="ECO:0000256" key="3">
    <source>
        <dbReference type="ARBA" id="ARBA00023082"/>
    </source>
</evidence>
<evidence type="ECO:0000256" key="5">
    <source>
        <dbReference type="ARBA" id="ARBA00023163"/>
    </source>
</evidence>
<feature type="domain" description="RNA polymerase sigma-70 region 2" evidence="7">
    <location>
        <begin position="22"/>
        <end position="86"/>
    </location>
</feature>